<name>X1U8H7_9ZZZZ</name>
<comment type="caution">
    <text evidence="1">The sequence shown here is derived from an EMBL/GenBank/DDBJ whole genome shotgun (WGS) entry which is preliminary data.</text>
</comment>
<gene>
    <name evidence="1" type="ORF">S12H4_29279</name>
</gene>
<feature type="non-terminal residue" evidence="1">
    <location>
        <position position="223"/>
    </location>
</feature>
<organism evidence="1">
    <name type="scientific">marine sediment metagenome</name>
    <dbReference type="NCBI Taxonomy" id="412755"/>
    <lineage>
        <taxon>unclassified sequences</taxon>
        <taxon>metagenomes</taxon>
        <taxon>ecological metagenomes</taxon>
    </lineage>
</organism>
<evidence type="ECO:0000313" key="1">
    <source>
        <dbReference type="EMBL" id="GAI96155.1"/>
    </source>
</evidence>
<dbReference type="AlphaFoldDB" id="X1U8H7"/>
<reference evidence="1" key="1">
    <citation type="journal article" date="2014" name="Front. Microbiol.">
        <title>High frequency of phylogenetically diverse reductive dehalogenase-homologous genes in deep subseafloor sedimentary metagenomes.</title>
        <authorList>
            <person name="Kawai M."/>
            <person name="Futagami T."/>
            <person name="Toyoda A."/>
            <person name="Takaki Y."/>
            <person name="Nishi S."/>
            <person name="Hori S."/>
            <person name="Arai W."/>
            <person name="Tsubouchi T."/>
            <person name="Morono Y."/>
            <person name="Uchiyama I."/>
            <person name="Ito T."/>
            <person name="Fujiyama A."/>
            <person name="Inagaki F."/>
            <person name="Takami H."/>
        </authorList>
    </citation>
    <scope>NUCLEOTIDE SEQUENCE</scope>
    <source>
        <strain evidence="1">Expedition CK06-06</strain>
    </source>
</reference>
<protein>
    <submittedName>
        <fullName evidence="1">Uncharacterized protein</fullName>
    </submittedName>
</protein>
<dbReference type="EMBL" id="BARW01016872">
    <property type="protein sequence ID" value="GAI96155.1"/>
    <property type="molecule type" value="Genomic_DNA"/>
</dbReference>
<accession>X1U8H7</accession>
<sequence>MSESKRTSSSPFGYSEEKMAQAFQRLLMSENGLPGVGCFGAIYREISCRQGRPDFIALRYKSCSDQRISINVPGLVGPAILQNLKHKAPRTLDYLVGKLEFGRESIRKSLRLMIENGYIEQLDSGAYRLAAQMNHEKPEIWTFELKLNNPKKAVFQAQQSRAYAERAIIVVPPGQERNYERFRETMKRWHVGLSTFNPITGIFHFVRKGRKARAFSPTQQIYT</sequence>
<proteinExistence type="predicted"/>